<dbReference type="Proteomes" id="UP001177003">
    <property type="component" value="Chromosome 0"/>
</dbReference>
<gene>
    <name evidence="2" type="ORF">LSALG_LOCUS2061</name>
</gene>
<keyword evidence="3" id="KW-1185">Reference proteome</keyword>
<feature type="region of interest" description="Disordered" evidence="1">
    <location>
        <begin position="50"/>
        <end position="101"/>
    </location>
</feature>
<reference evidence="2" key="1">
    <citation type="submission" date="2023-04" db="EMBL/GenBank/DDBJ databases">
        <authorList>
            <person name="Vijverberg K."/>
            <person name="Xiong W."/>
            <person name="Schranz E."/>
        </authorList>
    </citation>
    <scope>NUCLEOTIDE SEQUENCE</scope>
</reference>
<evidence type="ECO:0000313" key="3">
    <source>
        <dbReference type="Proteomes" id="UP001177003"/>
    </source>
</evidence>
<feature type="compositionally biased region" description="Acidic residues" evidence="1">
    <location>
        <begin position="180"/>
        <end position="206"/>
    </location>
</feature>
<sequence length="259" mass="29175">MEGVLDFDTIDVELDEDLLKKQSRRCRDEFLNSLSLDDEDEDFIIPLFENVEDDEAPVEEEPLDDEQEEEENVDEVVDEEENDSEAQFKYSTHDPNVKWNRMKPQEGERYGLHYTTNYRVEEISYTDVDIMRCLGITKAHLEEFGYVAANVEGGLEGDGQGNEEEGGHGQGDGVEGGGDGQEEEGDGEKEDGEGDEGDGQEEDEEGVPVNDPVQQGHFGNNMKQRTRRPSERIILQKLKKKVVDPLGIGMCEDKALVID</sequence>
<name>A0AA35V8J2_LACSI</name>
<evidence type="ECO:0000313" key="2">
    <source>
        <dbReference type="EMBL" id="CAI9261265.1"/>
    </source>
</evidence>
<feature type="compositionally biased region" description="Gly residues" evidence="1">
    <location>
        <begin position="168"/>
        <end position="179"/>
    </location>
</feature>
<dbReference type="EMBL" id="OX465086">
    <property type="protein sequence ID" value="CAI9261265.1"/>
    <property type="molecule type" value="Genomic_DNA"/>
</dbReference>
<evidence type="ECO:0000256" key="1">
    <source>
        <dbReference type="SAM" id="MobiDB-lite"/>
    </source>
</evidence>
<organism evidence="2 3">
    <name type="scientific">Lactuca saligna</name>
    <name type="common">Willowleaf lettuce</name>
    <dbReference type="NCBI Taxonomy" id="75948"/>
    <lineage>
        <taxon>Eukaryota</taxon>
        <taxon>Viridiplantae</taxon>
        <taxon>Streptophyta</taxon>
        <taxon>Embryophyta</taxon>
        <taxon>Tracheophyta</taxon>
        <taxon>Spermatophyta</taxon>
        <taxon>Magnoliopsida</taxon>
        <taxon>eudicotyledons</taxon>
        <taxon>Gunneridae</taxon>
        <taxon>Pentapetalae</taxon>
        <taxon>asterids</taxon>
        <taxon>campanulids</taxon>
        <taxon>Asterales</taxon>
        <taxon>Asteraceae</taxon>
        <taxon>Cichorioideae</taxon>
        <taxon>Cichorieae</taxon>
        <taxon>Lactucinae</taxon>
        <taxon>Lactuca</taxon>
    </lineage>
</organism>
<protein>
    <submittedName>
        <fullName evidence="2">Uncharacterized protein</fullName>
    </submittedName>
</protein>
<proteinExistence type="predicted"/>
<feature type="compositionally biased region" description="Acidic residues" evidence="1">
    <location>
        <begin position="50"/>
        <end position="84"/>
    </location>
</feature>
<accession>A0AA35V8J2</accession>
<dbReference type="AlphaFoldDB" id="A0AA35V8J2"/>
<feature type="region of interest" description="Disordered" evidence="1">
    <location>
        <begin position="155"/>
        <end position="231"/>
    </location>
</feature>